<gene>
    <name evidence="1" type="ORF">EV182_000615</name>
</gene>
<protein>
    <submittedName>
        <fullName evidence="1">Uncharacterized protein</fullName>
    </submittedName>
</protein>
<evidence type="ECO:0000313" key="1">
    <source>
        <dbReference type="EMBL" id="KAJ1675772.1"/>
    </source>
</evidence>
<feature type="non-terminal residue" evidence="1">
    <location>
        <position position="459"/>
    </location>
</feature>
<reference evidence="1" key="1">
    <citation type="submission" date="2022-06" db="EMBL/GenBank/DDBJ databases">
        <title>Phylogenomic reconstructions and comparative analyses of Kickxellomycotina fungi.</title>
        <authorList>
            <person name="Reynolds N.K."/>
            <person name="Stajich J.E."/>
            <person name="Barry K."/>
            <person name="Grigoriev I.V."/>
            <person name="Crous P."/>
            <person name="Smith M.E."/>
        </authorList>
    </citation>
    <scope>NUCLEOTIDE SEQUENCE</scope>
    <source>
        <strain evidence="1">RSA 2271</strain>
    </source>
</reference>
<dbReference type="Proteomes" id="UP001145114">
    <property type="component" value="Unassembled WGS sequence"/>
</dbReference>
<sequence>MLSYLISFLFGFLAFPLLAASVLLVGWRLSPTSEPIEARARRRRQPQRQRIASDAGVGPTNQQLTSLPAGLRRSGSFPSRLTFREEADATGSDNDAGRGLRRHLRRRSRRRKGGDDGEGSDDGDEQDTGNETTSSTTTANTTPEGRGFSGAAGPAEYGEAPLAATHQLFQANWTLSNDANKDDGVDGLVYMGWIRVTRKLEPDSADSMNKLSDYFAKGISKLISRNKSPTTGLVTVVPSNGPLTNTENAVVNAVSTSSASYSTGENDNINEESSRTNDPEDDSSLLSKATANSTNRKWSSIFKDHGSMSSSLTLSPVKQQQQQQQQQRALRTESLSMSLSSSQEKSQPANSVFGVLKKDTLFLYDSEMQLEVRGVIILPLYDVKLMTEPGSSDAQTYTRRRPILLMPVSSTSLSSSSSPMPLADWDGEDDSEGGGDGSKHPHVSSNYYIYCDKPIEKEG</sequence>
<proteinExistence type="predicted"/>
<evidence type="ECO:0000313" key="2">
    <source>
        <dbReference type="Proteomes" id="UP001145114"/>
    </source>
</evidence>
<comment type="caution">
    <text evidence="1">The sequence shown here is derived from an EMBL/GenBank/DDBJ whole genome shotgun (WGS) entry which is preliminary data.</text>
</comment>
<organism evidence="1 2">
    <name type="scientific">Spiromyces aspiralis</name>
    <dbReference type="NCBI Taxonomy" id="68401"/>
    <lineage>
        <taxon>Eukaryota</taxon>
        <taxon>Fungi</taxon>
        <taxon>Fungi incertae sedis</taxon>
        <taxon>Zoopagomycota</taxon>
        <taxon>Kickxellomycotina</taxon>
        <taxon>Kickxellomycetes</taxon>
        <taxon>Kickxellales</taxon>
        <taxon>Kickxellaceae</taxon>
        <taxon>Spiromyces</taxon>
    </lineage>
</organism>
<keyword evidence="2" id="KW-1185">Reference proteome</keyword>
<accession>A0ACC1HH30</accession>
<dbReference type="EMBL" id="JAMZIH010005178">
    <property type="protein sequence ID" value="KAJ1675772.1"/>
    <property type="molecule type" value="Genomic_DNA"/>
</dbReference>
<name>A0ACC1HH30_9FUNG</name>